<dbReference type="PROSITE" id="PS50158">
    <property type="entry name" value="ZF_CCHC"/>
    <property type="match status" value="1"/>
</dbReference>
<feature type="repeat" description="WD" evidence="10">
    <location>
        <begin position="1581"/>
        <end position="1614"/>
    </location>
</feature>
<dbReference type="GO" id="GO:0031145">
    <property type="term" value="P:anaphase-promoting complex-dependent catabolic process"/>
    <property type="evidence" value="ECO:0007669"/>
    <property type="project" value="TreeGrafter"/>
</dbReference>
<dbReference type="PROSITE" id="PS00678">
    <property type="entry name" value="WD_REPEATS_1"/>
    <property type="match status" value="2"/>
</dbReference>
<dbReference type="InterPro" id="IPR036397">
    <property type="entry name" value="RNaseH_sf"/>
</dbReference>
<dbReference type="Gene3D" id="2.130.10.10">
    <property type="entry name" value="YVTN repeat-like/Quinoprotein amine dehydrogenase"/>
    <property type="match status" value="1"/>
</dbReference>
<dbReference type="SMART" id="SM00320">
    <property type="entry name" value="WD40"/>
    <property type="match status" value="5"/>
</dbReference>
<feature type="domain" description="CCHC-type" evidence="12">
    <location>
        <begin position="262"/>
        <end position="277"/>
    </location>
</feature>
<feature type="compositionally biased region" description="Basic and acidic residues" evidence="11">
    <location>
        <begin position="200"/>
        <end position="209"/>
    </location>
</feature>
<keyword evidence="5" id="KW-0064">Aspartyl protease</keyword>
<evidence type="ECO:0000256" key="11">
    <source>
        <dbReference type="SAM" id="MobiDB-lite"/>
    </source>
</evidence>
<dbReference type="SUPFAM" id="SSF56672">
    <property type="entry name" value="DNA/RNA polymerases"/>
    <property type="match status" value="1"/>
</dbReference>
<keyword evidence="4" id="KW-0677">Repeat</keyword>
<dbReference type="InterPro" id="IPR054722">
    <property type="entry name" value="PolX-like_BBD"/>
</dbReference>
<dbReference type="CDD" id="cd09272">
    <property type="entry name" value="RNase_HI_RT_Ty1"/>
    <property type="match status" value="1"/>
</dbReference>
<name>A0A9Q0CI86_9POAL</name>
<dbReference type="EMBL" id="JAMQYH010000003">
    <property type="protein sequence ID" value="KAJ1694250.1"/>
    <property type="molecule type" value="Genomic_DNA"/>
</dbReference>
<accession>A0A9Q0CI86</accession>
<organism evidence="14 15">
    <name type="scientific">Rhynchospora breviuscula</name>
    <dbReference type="NCBI Taxonomy" id="2022672"/>
    <lineage>
        <taxon>Eukaryota</taxon>
        <taxon>Viridiplantae</taxon>
        <taxon>Streptophyta</taxon>
        <taxon>Embryophyta</taxon>
        <taxon>Tracheophyta</taxon>
        <taxon>Spermatophyta</taxon>
        <taxon>Magnoliopsida</taxon>
        <taxon>Liliopsida</taxon>
        <taxon>Poales</taxon>
        <taxon>Cyperaceae</taxon>
        <taxon>Cyperoideae</taxon>
        <taxon>Rhynchosporeae</taxon>
        <taxon>Rhynchospora</taxon>
    </lineage>
</organism>
<keyword evidence="9" id="KW-0863">Zinc-finger</keyword>
<dbReference type="GO" id="GO:0008270">
    <property type="term" value="F:zinc ion binding"/>
    <property type="evidence" value="ECO:0007669"/>
    <property type="project" value="UniProtKB-KW"/>
</dbReference>
<evidence type="ECO:0000313" key="14">
    <source>
        <dbReference type="EMBL" id="KAJ1694250.1"/>
    </source>
</evidence>
<keyword evidence="6" id="KW-0498">Mitosis</keyword>
<gene>
    <name evidence="14" type="ORF">LUZ63_010948</name>
</gene>
<evidence type="ECO:0000256" key="10">
    <source>
        <dbReference type="PROSITE-ProRule" id="PRU00221"/>
    </source>
</evidence>
<evidence type="ECO:0000259" key="13">
    <source>
        <dbReference type="PROSITE" id="PS50994"/>
    </source>
</evidence>
<evidence type="ECO:0000256" key="5">
    <source>
        <dbReference type="ARBA" id="ARBA00022750"/>
    </source>
</evidence>
<dbReference type="InterPro" id="IPR012337">
    <property type="entry name" value="RNaseH-like_sf"/>
</dbReference>
<dbReference type="Pfam" id="PF07727">
    <property type="entry name" value="RVT_2"/>
    <property type="match status" value="1"/>
</dbReference>
<dbReference type="InterPro" id="IPR025724">
    <property type="entry name" value="GAG-pre-integrase_dom"/>
</dbReference>
<keyword evidence="3" id="KW-0132">Cell division</keyword>
<dbReference type="InterPro" id="IPR013103">
    <property type="entry name" value="RVT_2"/>
</dbReference>
<feature type="domain" description="Integrase catalytic" evidence="13">
    <location>
        <begin position="489"/>
        <end position="663"/>
    </location>
</feature>
<keyword evidence="9" id="KW-0862">Zinc</keyword>
<evidence type="ECO:0000313" key="15">
    <source>
        <dbReference type="Proteomes" id="UP001151287"/>
    </source>
</evidence>
<dbReference type="GO" id="GO:0010997">
    <property type="term" value="F:anaphase-promoting complex binding"/>
    <property type="evidence" value="ECO:0007669"/>
    <property type="project" value="InterPro"/>
</dbReference>
<comment type="caution">
    <text evidence="14">The sequence shown here is derived from an EMBL/GenBank/DDBJ whole genome shotgun (WGS) entry which is preliminary data.</text>
</comment>
<dbReference type="Gene3D" id="4.10.60.10">
    <property type="entry name" value="Zinc finger, CCHC-type"/>
    <property type="match status" value="1"/>
</dbReference>
<dbReference type="Pfam" id="PF24807">
    <property type="entry name" value="WD40_CDC20-Fz"/>
    <property type="match status" value="1"/>
</dbReference>
<evidence type="ECO:0000256" key="9">
    <source>
        <dbReference type="PROSITE-ProRule" id="PRU00047"/>
    </source>
</evidence>
<keyword evidence="7" id="KW-0131">Cell cycle</keyword>
<dbReference type="InterPro" id="IPR057670">
    <property type="entry name" value="SH3_retrovirus"/>
</dbReference>
<evidence type="ECO:0000256" key="8">
    <source>
        <dbReference type="ARBA" id="ARBA00023425"/>
    </source>
</evidence>
<dbReference type="SMART" id="SM00343">
    <property type="entry name" value="ZnF_C2HC"/>
    <property type="match status" value="1"/>
</dbReference>
<dbReference type="InterPro" id="IPR036875">
    <property type="entry name" value="Znf_CCHC_sf"/>
</dbReference>
<dbReference type="GO" id="GO:0015074">
    <property type="term" value="P:DNA integration"/>
    <property type="evidence" value="ECO:0007669"/>
    <property type="project" value="InterPro"/>
</dbReference>
<dbReference type="SUPFAM" id="SSF57756">
    <property type="entry name" value="Retrovirus zinc finger-like domains"/>
    <property type="match status" value="1"/>
</dbReference>
<dbReference type="OrthoDB" id="661814at2759"/>
<feature type="repeat" description="WD" evidence="10">
    <location>
        <begin position="1377"/>
        <end position="1408"/>
    </location>
</feature>
<dbReference type="InterPro" id="IPR033010">
    <property type="entry name" value="Cdc20/Fizzy"/>
</dbReference>
<dbReference type="Pfam" id="PF00098">
    <property type="entry name" value="zf-CCHC"/>
    <property type="match status" value="1"/>
</dbReference>
<comment type="function">
    <text evidence="8">Component of the anaphase promoting complex/cyclosome (APC/C), a cell cycle-regulated E3 ubiquitin-protein ligase complex that controls progression through mitosis and the G1 phase of the cell cycle.</text>
</comment>
<dbReference type="InterPro" id="IPR015943">
    <property type="entry name" value="WD40/YVTN_repeat-like_dom_sf"/>
</dbReference>
<proteinExistence type="inferred from homology"/>
<dbReference type="InterPro" id="IPR036322">
    <property type="entry name" value="WD40_repeat_dom_sf"/>
</dbReference>
<dbReference type="InterPro" id="IPR001878">
    <property type="entry name" value="Znf_CCHC"/>
</dbReference>
<dbReference type="GO" id="GO:1990757">
    <property type="term" value="F:ubiquitin ligase activator activity"/>
    <property type="evidence" value="ECO:0007669"/>
    <property type="project" value="TreeGrafter"/>
</dbReference>
<dbReference type="Pfam" id="PF25597">
    <property type="entry name" value="SH3_retrovirus"/>
    <property type="match status" value="1"/>
</dbReference>
<reference evidence="14" key="1">
    <citation type="journal article" date="2022" name="Cell">
        <title>Repeat-based holocentromeres influence genome architecture and karyotype evolution.</title>
        <authorList>
            <person name="Hofstatter P.G."/>
            <person name="Thangavel G."/>
            <person name="Lux T."/>
            <person name="Neumann P."/>
            <person name="Vondrak T."/>
            <person name="Novak P."/>
            <person name="Zhang M."/>
            <person name="Costa L."/>
            <person name="Castellani M."/>
            <person name="Scott A."/>
            <person name="Toegelov H."/>
            <person name="Fuchs J."/>
            <person name="Mata-Sucre Y."/>
            <person name="Dias Y."/>
            <person name="Vanzela A.L.L."/>
            <person name="Huettel B."/>
            <person name="Almeida C.C.S."/>
            <person name="Simkova H."/>
            <person name="Souza G."/>
            <person name="Pedrosa-Harand A."/>
            <person name="Macas J."/>
            <person name="Mayer K.F.X."/>
            <person name="Houben A."/>
            <person name="Marques A."/>
        </authorList>
    </citation>
    <scope>NUCLEOTIDE SEQUENCE</scope>
    <source>
        <strain evidence="14">RhyBre1mFocal</strain>
    </source>
</reference>
<dbReference type="InterPro" id="IPR056150">
    <property type="entry name" value="WD40_CDC20-Fz"/>
</dbReference>
<dbReference type="GO" id="GO:0003676">
    <property type="term" value="F:nucleic acid binding"/>
    <property type="evidence" value="ECO:0007669"/>
    <property type="project" value="InterPro"/>
</dbReference>
<dbReference type="Pfam" id="PF14223">
    <property type="entry name" value="Retrotran_gag_2"/>
    <property type="match status" value="1"/>
</dbReference>
<keyword evidence="5" id="KW-0378">Hydrolase</keyword>
<dbReference type="InterPro" id="IPR043502">
    <property type="entry name" value="DNA/RNA_pol_sf"/>
</dbReference>
<protein>
    <recommendedName>
        <fullName evidence="16">Gag-pol polyprotein</fullName>
    </recommendedName>
</protein>
<dbReference type="PANTHER" id="PTHR19918:SF8">
    <property type="entry name" value="FI02843P"/>
    <property type="match status" value="1"/>
</dbReference>
<keyword evidence="5" id="KW-0645">Protease</keyword>
<evidence type="ECO:0008006" key="16">
    <source>
        <dbReference type="Google" id="ProtNLM"/>
    </source>
</evidence>
<sequence>MSSSSFSLRSLLEKEKLAFNGANFLDWHRNLRLVLRFEKKEYLLTTPVPAAPKSDAPKADQDKHDKHVTDDMEMSVLIVAVMESELQKEFMDSGLGVFEMVSRLSNMFQTKARTERARLIKAVANTRLAEGHEVGPHVMKMAGLFRQLERLDTPFPSGAIQDFILNSLPHSFTGFVVNYRMNGMDKSMDDLQNMLVETEESLKKEKGPKDVLAVSDKSKKSKKRKTRRTRKGKGPVTPQGPAKGAPEGSKRKKNPATSETVCYYCSKTGHWKRNCPKYLADKKAGTVQPSTSGIFVIETLLATSNTDWIFDTGSCAHICRNVQALKSRRRLEKGEVQLRVGNGTCVSAMAVGNVDVTLPSGFILELKDVYVVPCITRNIISISCLDLDGFGVVIKNKSCTLLRDDVCYGVAHLLNGLYVLDSSEHVLSVERDSRKRKISHESTTLMWHCRLGHINEKRIKRLQTVGLLDQFAFEPIDTCESCLIGKMTKAPFPNKGIRTNDLLDLIHTDVCGPMSICARRGYSYFITFTDDHSRYGYIYLMRHKSESFEKFKEFKNEVENQLNRKIKVLRSDRGGEYLSHEFGDYLKECGIVPQLTPPGTPQWNGVSERRNRTLLDMVRSMMSQTDLPKSFWGFALETAAFTLNRVPSKSVEKTPYELWFGRKPSMLFLKIWGCEAYVKRLMSDKLGPKSDKCYFVGYPKETKGYYFYNRVENKIVVARHAEFLEKEFLSRRSSGSNVVIEEIQESQQQEMPQVGNLVVPNVVPNEVVVEPIPQVVVEEEVQEQAPSIEDSNISRVDDVEVAPTLEVQELSPQIVVEQVQEPQASTLRRSARPSRPPIRYLGLHDVLVIANDEPLTIKDMKEKSDSKEWLKAMESEMQSMYENKVWTLVDLPDGVKPVENKWIFKRKVDMDGNLTIYKARLVAKGYKQVHGIDYEETFSPVVMFKSIRILLAIAAFYDYEIWQMDVKTAFLNGNLEEDVYMTQPECFVDPKNANKVCKLQRSIYGLKQASRSWNKRFDEEVKKLNFIQSEKEPCVYKRISGSVVVFLVLYVDDILLIGNDIPELNAVKDSLKKVFSMKDLGEAAYILGIKIYRDRSRRLLGLSQDAYIDKVLEKHNMASSKKGYLPMSHGIFLSKTQCPTTDTDRKYMNQFKYPSVVGSIMYAMLCTRPDVAHPISVTSRYQANPGMPHWTAVKNILKYLKRTKDSILVYGGDQELVVSGYTDASFQTDRDDAKSQSGFVYLLNGGAVSWKSSKQDTTADSVTEAEYLAAGEAAKEGVWIKEFLTELEVVPSISGPVDLYCDNTGAIAQSKEPRSHQKTKHILRRFHLIRQFVNDGWIKVKKVDGAANTADPLTKPLSRAAHELHVASMGIRRMPDVSWAPDGRHIAIGLTSSDVQLWDTTSNKLVRTLRGIHQSRVGSLAWNNSILTTGGLDGVIVNNDVRARSYTVSTFRAHNHEVCGLRWSGSGKYLASGGNDNLLHIWDLSTTNPIHRFTQHTAAVKALAWCPFQSNLLASGGGGNDRCIKFWNVNTGACQSSVDTGSQVCALLWNKNERELLSSHGYAENQLTLWKYPSMTKMAELTGHSSRVLYMAQSPDGCTVASAAGDETLRFWNVFGVPEAKKPAPKSSYVVGPSNIYSHIR</sequence>
<dbReference type="PROSITE" id="PS50294">
    <property type="entry name" value="WD_REPEATS_REGION"/>
    <property type="match status" value="2"/>
</dbReference>
<dbReference type="SUPFAM" id="SSF50978">
    <property type="entry name" value="WD40 repeat-like"/>
    <property type="match status" value="1"/>
</dbReference>
<evidence type="ECO:0000256" key="1">
    <source>
        <dbReference type="ARBA" id="ARBA00006445"/>
    </source>
</evidence>
<dbReference type="InterPro" id="IPR019775">
    <property type="entry name" value="WD40_repeat_CS"/>
</dbReference>
<keyword evidence="9" id="KW-0479">Metal-binding</keyword>
<keyword evidence="2 10" id="KW-0853">WD repeat</keyword>
<evidence type="ECO:0000256" key="3">
    <source>
        <dbReference type="ARBA" id="ARBA00022618"/>
    </source>
</evidence>
<dbReference type="GO" id="GO:0005680">
    <property type="term" value="C:anaphase-promoting complex"/>
    <property type="evidence" value="ECO:0007669"/>
    <property type="project" value="TreeGrafter"/>
</dbReference>
<evidence type="ECO:0000256" key="2">
    <source>
        <dbReference type="ARBA" id="ARBA00022574"/>
    </source>
</evidence>
<dbReference type="CDD" id="cd00200">
    <property type="entry name" value="WD40"/>
    <property type="match status" value="1"/>
</dbReference>
<dbReference type="Pfam" id="PF22936">
    <property type="entry name" value="Pol_BBD"/>
    <property type="match status" value="1"/>
</dbReference>
<dbReference type="InterPro" id="IPR001680">
    <property type="entry name" value="WD40_rpt"/>
</dbReference>
<evidence type="ECO:0000256" key="7">
    <source>
        <dbReference type="ARBA" id="ARBA00023306"/>
    </source>
</evidence>
<feature type="region of interest" description="Disordered" evidence="11">
    <location>
        <begin position="199"/>
        <end position="254"/>
    </location>
</feature>
<dbReference type="Proteomes" id="UP001151287">
    <property type="component" value="Unassembled WGS sequence"/>
</dbReference>
<dbReference type="PANTHER" id="PTHR19918">
    <property type="entry name" value="CELL DIVISION CYCLE 20 CDC20 FIZZY -RELATED"/>
    <property type="match status" value="1"/>
</dbReference>
<evidence type="ECO:0000259" key="12">
    <source>
        <dbReference type="PROSITE" id="PS50158"/>
    </source>
</evidence>
<dbReference type="Gene3D" id="3.30.420.10">
    <property type="entry name" value="Ribonuclease H-like superfamily/Ribonuclease H"/>
    <property type="match status" value="1"/>
</dbReference>
<evidence type="ECO:0000256" key="4">
    <source>
        <dbReference type="ARBA" id="ARBA00022737"/>
    </source>
</evidence>
<dbReference type="GO" id="GO:0051301">
    <property type="term" value="P:cell division"/>
    <property type="evidence" value="ECO:0007669"/>
    <property type="project" value="UniProtKB-KW"/>
</dbReference>
<feature type="repeat" description="WD" evidence="10">
    <location>
        <begin position="1451"/>
        <end position="1492"/>
    </location>
</feature>
<dbReference type="SUPFAM" id="SSF53098">
    <property type="entry name" value="Ribonuclease H-like"/>
    <property type="match status" value="1"/>
</dbReference>
<dbReference type="GO" id="GO:0004190">
    <property type="term" value="F:aspartic-type endopeptidase activity"/>
    <property type="evidence" value="ECO:0007669"/>
    <property type="project" value="UniProtKB-KW"/>
</dbReference>
<keyword evidence="15" id="KW-1185">Reference proteome</keyword>
<dbReference type="GO" id="GO:1905786">
    <property type="term" value="P:positive regulation of anaphase-promoting complex-dependent catabolic process"/>
    <property type="evidence" value="ECO:0007669"/>
    <property type="project" value="TreeGrafter"/>
</dbReference>
<dbReference type="PROSITE" id="PS50082">
    <property type="entry name" value="WD_REPEATS_2"/>
    <property type="match status" value="3"/>
</dbReference>
<dbReference type="InterPro" id="IPR001584">
    <property type="entry name" value="Integrase_cat-core"/>
</dbReference>
<feature type="compositionally biased region" description="Basic residues" evidence="11">
    <location>
        <begin position="219"/>
        <end position="233"/>
    </location>
</feature>
<dbReference type="Pfam" id="PF00665">
    <property type="entry name" value="rve"/>
    <property type="match status" value="1"/>
</dbReference>
<dbReference type="Pfam" id="PF13976">
    <property type="entry name" value="gag_pre-integrs"/>
    <property type="match status" value="1"/>
</dbReference>
<dbReference type="PROSITE" id="PS50994">
    <property type="entry name" value="INTEGRASE"/>
    <property type="match status" value="1"/>
</dbReference>
<evidence type="ECO:0000256" key="6">
    <source>
        <dbReference type="ARBA" id="ARBA00022776"/>
    </source>
</evidence>
<comment type="similarity">
    <text evidence="1">Belongs to the WD repeat CDC20/Fizzy family.</text>
</comment>